<comment type="caution">
    <text evidence="2">The sequence shown here is derived from an EMBL/GenBank/DDBJ whole genome shotgun (WGS) entry which is preliminary data.</text>
</comment>
<feature type="transmembrane region" description="Helical" evidence="1">
    <location>
        <begin position="52"/>
        <end position="72"/>
    </location>
</feature>
<dbReference type="Proteomes" id="UP000321629">
    <property type="component" value="Unassembled WGS sequence"/>
</dbReference>
<name>A0A5C7DVH2_9BACT</name>
<keyword evidence="1" id="KW-0812">Transmembrane</keyword>
<dbReference type="RefSeq" id="WP_147555187.1">
    <property type="nucleotide sequence ID" value="NZ_VOWJ01000014.1"/>
</dbReference>
<dbReference type="AlphaFoldDB" id="A0A5C7DVH2"/>
<evidence type="ECO:0000256" key="1">
    <source>
        <dbReference type="SAM" id="Phobius"/>
    </source>
</evidence>
<organism evidence="2 3">
    <name type="scientific">Campylobacter volucris</name>
    <dbReference type="NCBI Taxonomy" id="1031542"/>
    <lineage>
        <taxon>Bacteria</taxon>
        <taxon>Pseudomonadati</taxon>
        <taxon>Campylobacterota</taxon>
        <taxon>Epsilonproteobacteria</taxon>
        <taxon>Campylobacterales</taxon>
        <taxon>Campylobacteraceae</taxon>
        <taxon>Campylobacter</taxon>
    </lineage>
</organism>
<dbReference type="EMBL" id="VOWJ01000014">
    <property type="protein sequence ID" value="TXE89119.1"/>
    <property type="molecule type" value="Genomic_DNA"/>
</dbReference>
<gene>
    <name evidence="2" type="ORF">FPD38_02345</name>
</gene>
<proteinExistence type="predicted"/>
<reference evidence="2 3" key="1">
    <citation type="submission" date="2019-07" db="EMBL/GenBank/DDBJ databases">
        <title>Rapid identification of Enteric Bacteria from Whole Genome Sequences (WGS) using Average Nucleotide Identity (ANI).</title>
        <authorList>
            <person name="Lane C."/>
        </authorList>
    </citation>
    <scope>NUCLEOTIDE SEQUENCE [LARGE SCALE GENOMIC DNA]</scope>
    <source>
        <strain evidence="2 3">2016D-0084</strain>
    </source>
</reference>
<feature type="transmembrane region" description="Helical" evidence="1">
    <location>
        <begin position="5"/>
        <end position="26"/>
    </location>
</feature>
<accession>A0A5C7DVH2</accession>
<evidence type="ECO:0008006" key="4">
    <source>
        <dbReference type="Google" id="ProtNLM"/>
    </source>
</evidence>
<keyword evidence="1" id="KW-1133">Transmembrane helix</keyword>
<sequence>MRKILLQILSFSLIFMGIFTFVRFFMVKNLTNESENSFMVYIYGLGHDMRTFSTLLLPLFLCGFLSYIGFVFKNKYSITGGGNR</sequence>
<keyword evidence="1" id="KW-0472">Membrane</keyword>
<protein>
    <recommendedName>
        <fullName evidence="4">LTA synthase family protein</fullName>
    </recommendedName>
</protein>
<evidence type="ECO:0000313" key="3">
    <source>
        <dbReference type="Proteomes" id="UP000321629"/>
    </source>
</evidence>
<evidence type="ECO:0000313" key="2">
    <source>
        <dbReference type="EMBL" id="TXE89119.1"/>
    </source>
</evidence>